<dbReference type="AlphaFoldDB" id="A0A1E5QGV3"/>
<dbReference type="STRING" id="1781255.BH720_17625"/>
<feature type="domain" description="vWA-MoxR associated protein N-terminal HTH" evidence="1">
    <location>
        <begin position="4"/>
        <end position="87"/>
    </location>
</feature>
<name>A0A1E5QGV3_9CYAN</name>
<dbReference type="EMBL" id="MJGC01000077">
    <property type="protein sequence ID" value="OEJ73916.1"/>
    <property type="molecule type" value="Genomic_DNA"/>
</dbReference>
<proteinExistence type="predicted"/>
<dbReference type="RefSeq" id="WP_069968526.1">
    <property type="nucleotide sequence ID" value="NZ_CM124774.1"/>
</dbReference>
<protein>
    <recommendedName>
        <fullName evidence="1">vWA-MoxR associated protein N-terminal HTH domain-containing protein</fullName>
    </recommendedName>
</protein>
<dbReference type="Pfam" id="PF26355">
    <property type="entry name" value="HTH_VMAP-M9"/>
    <property type="match status" value="1"/>
</dbReference>
<dbReference type="InterPro" id="IPR058651">
    <property type="entry name" value="HTH_VMAP-M9"/>
</dbReference>
<accession>A0A1E5QGV3</accession>
<evidence type="ECO:0000313" key="2">
    <source>
        <dbReference type="EMBL" id="OEJ73916.1"/>
    </source>
</evidence>
<evidence type="ECO:0000259" key="1">
    <source>
        <dbReference type="Pfam" id="PF26355"/>
    </source>
</evidence>
<dbReference type="Pfam" id="PF14516">
    <property type="entry name" value="AAA_35"/>
    <property type="match status" value="1"/>
</dbReference>
<organism evidence="2">
    <name type="scientific">Desertifilum tharense IPPAS B-1220</name>
    <dbReference type="NCBI Taxonomy" id="1781255"/>
    <lineage>
        <taxon>Bacteria</taxon>
        <taxon>Bacillati</taxon>
        <taxon>Cyanobacteriota</taxon>
        <taxon>Cyanophyceae</taxon>
        <taxon>Desertifilales</taxon>
        <taxon>Desertifilaceae</taxon>
        <taxon>Desertifilum</taxon>
    </lineage>
</organism>
<dbReference type="OrthoDB" id="502668at2"/>
<gene>
    <name evidence="2" type="ORF">BH720_17625</name>
</gene>
<comment type="caution">
    <text evidence="2">The sequence shown here is derived from an EMBL/GenBank/DDBJ whole genome shotgun (WGS) entry which is preliminary data.</text>
</comment>
<reference evidence="2" key="1">
    <citation type="submission" date="2016-09" db="EMBL/GenBank/DDBJ databases">
        <title>Draft genome of thermotolerant cyanobacterium Desertifilum sp. strain IPPAS B-1220.</title>
        <authorList>
            <person name="Sinetova M.A."/>
            <person name="Bolakhan K."/>
            <person name="Zayadan B.K."/>
            <person name="Mironov K.S."/>
            <person name="Ustinova V."/>
            <person name="Kupriyanova E.V."/>
            <person name="Sidorov R.A."/>
            <person name="Skrypnik A.N."/>
            <person name="Gogoleva N.E."/>
            <person name="Gogolev Y.V."/>
            <person name="Los D.A."/>
        </authorList>
    </citation>
    <scope>NUCLEOTIDE SEQUENCE [LARGE SCALE GENOMIC DNA]</scope>
    <source>
        <strain evidence="2">IPPAS B-1220</strain>
    </source>
</reference>
<sequence length="305" mass="35188">MEFDLTEALKVANQAVFAATQRNLTDVEVIVIKGSWVREEYDRIAAQHQYATSYISQDVAPKLWKLLSLALGEKVRKSNFKEALKRYWEKQSSQPEVLLEPPAITERKQQKSLEANLVSVEAAVQELLATPGCLICLQAPNQKGGMAWLDRLLSQLSTQNYRIVQMSFEFADPQAHFFNLNQFLRWFCLNLVRELGLPNQLDEGWDEECLGAKVSCTTYLEAYVFPQLNEPLILYLNDLDLLFPYGEVCEDFLGLLRSWYEKTRNRPLWRKLRLLLVQGTDRSMNLPINQSPFQVGYSLKLPEFS</sequence>